<dbReference type="HAMAP" id="MF_00123">
    <property type="entry name" value="Arg_tRNA_synth"/>
    <property type="match status" value="1"/>
</dbReference>
<dbReference type="SMART" id="SM00836">
    <property type="entry name" value="DALR_1"/>
    <property type="match status" value="1"/>
</dbReference>
<evidence type="ECO:0000256" key="8">
    <source>
        <dbReference type="ARBA" id="ARBA00023146"/>
    </source>
</evidence>
<dbReference type="STRING" id="1802362.A2806_04190"/>
<dbReference type="Gene3D" id="3.30.1360.70">
    <property type="entry name" value="Arginyl tRNA synthetase N-terminal domain"/>
    <property type="match status" value="1"/>
</dbReference>
<dbReference type="NCBIfam" id="TIGR00456">
    <property type="entry name" value="argS"/>
    <property type="match status" value="1"/>
</dbReference>
<dbReference type="InterPro" id="IPR014729">
    <property type="entry name" value="Rossmann-like_a/b/a_fold"/>
</dbReference>
<dbReference type="Gene3D" id="1.10.730.10">
    <property type="entry name" value="Isoleucyl-tRNA Synthetase, Domain 1"/>
    <property type="match status" value="1"/>
</dbReference>
<evidence type="ECO:0000259" key="12">
    <source>
        <dbReference type="SMART" id="SM00836"/>
    </source>
</evidence>
<dbReference type="GO" id="GO:0005737">
    <property type="term" value="C:cytoplasm"/>
    <property type="evidence" value="ECO:0007669"/>
    <property type="project" value="UniProtKB-SubCell"/>
</dbReference>
<gene>
    <name evidence="10" type="primary">argS</name>
    <name evidence="14" type="ORF">A2806_04190</name>
</gene>
<dbReference type="GO" id="GO:0004814">
    <property type="term" value="F:arginine-tRNA ligase activity"/>
    <property type="evidence" value="ECO:0007669"/>
    <property type="project" value="UniProtKB-UniRule"/>
</dbReference>
<dbReference type="InterPro" id="IPR001278">
    <property type="entry name" value="Arg-tRNA-ligase"/>
</dbReference>
<evidence type="ECO:0000256" key="11">
    <source>
        <dbReference type="RuleBase" id="RU363038"/>
    </source>
</evidence>
<dbReference type="EC" id="6.1.1.19" evidence="10"/>
<dbReference type="AlphaFoldDB" id="A0A1G2PKI5"/>
<sequence length="561" mass="63313">MLRSFVEGPGGLLEQALARAFKKLKLPLGGAIFERPENPKHGDYATSAALRLAKKEKRPQMEIAKGLTDELLRDARIAQMIQKAETIPPGFINIFLSPKWLQAQIPGIISSGENYGKTLHSSFSDKHSKVQVEFISANPTGPLTLANGRGGFLGDVLANILEAAGNNVTREYYVNDAGEQVRKLGWSILAAKGYKTPYQAEELYQGSYIRELAEKIMSQEIQNPKSKIQNKPQIQTSKLAEYAAREGSKLLLKDIKRVVRKAGIRFDVWFSEKSLHRQRIVDEVLKIVKRKRLVEEREGALWLRAQELGESKDKVLVKSSGDPTYLLPDLAYHWEKFMRRRFSSVIDIVGADHHGHMRALSVGLKVLGLKQPSVILVQFVRLVENGQEVKMSKRAGTFVTLEELLNSVGKDVARFFFLQSSPTSHMDFDLALAREQSQKNPVYYTQYAHARIASMLRKSKIPNPKFKTDYTLLQHPSEIVLMKQIVQLPDLVGRIAKNHEVHHLTTYSRELATAFHAFYRDCRVISENKGTTAARLALCRATQITLANTLRFMGIRAPEKM</sequence>
<keyword evidence="4 10" id="KW-0436">Ligase</keyword>
<dbReference type="SUPFAM" id="SSF55190">
    <property type="entry name" value="Arginyl-tRNA synthetase (ArgRS), N-terminal 'additional' domain"/>
    <property type="match status" value="1"/>
</dbReference>
<evidence type="ECO:0000256" key="10">
    <source>
        <dbReference type="HAMAP-Rule" id="MF_00123"/>
    </source>
</evidence>
<evidence type="ECO:0000256" key="2">
    <source>
        <dbReference type="ARBA" id="ARBA00005594"/>
    </source>
</evidence>
<evidence type="ECO:0000256" key="1">
    <source>
        <dbReference type="ARBA" id="ARBA00004496"/>
    </source>
</evidence>
<dbReference type="GO" id="GO:0005524">
    <property type="term" value="F:ATP binding"/>
    <property type="evidence" value="ECO:0007669"/>
    <property type="project" value="UniProtKB-UniRule"/>
</dbReference>
<keyword evidence="5 10" id="KW-0547">Nucleotide-binding</keyword>
<evidence type="ECO:0000256" key="7">
    <source>
        <dbReference type="ARBA" id="ARBA00022917"/>
    </source>
</evidence>
<dbReference type="InterPro" id="IPR005148">
    <property type="entry name" value="Arg-tRNA-synth_N"/>
</dbReference>
<comment type="subcellular location">
    <subcellularLocation>
        <location evidence="1 10">Cytoplasm</location>
    </subcellularLocation>
</comment>
<dbReference type="PRINTS" id="PR01038">
    <property type="entry name" value="TRNASYNTHARG"/>
</dbReference>
<comment type="similarity">
    <text evidence="2 10 11">Belongs to the class-I aminoacyl-tRNA synthetase family.</text>
</comment>
<dbReference type="FunFam" id="1.10.730.10:FF:000008">
    <property type="entry name" value="Arginine--tRNA ligase"/>
    <property type="match status" value="1"/>
</dbReference>
<dbReference type="InterPro" id="IPR035684">
    <property type="entry name" value="ArgRS_core"/>
</dbReference>
<evidence type="ECO:0000256" key="3">
    <source>
        <dbReference type="ARBA" id="ARBA00022490"/>
    </source>
</evidence>
<feature type="domain" description="Arginyl tRNA synthetase N-terminal" evidence="13">
    <location>
        <begin position="11"/>
        <end position="96"/>
    </location>
</feature>
<dbReference type="SUPFAM" id="SSF52374">
    <property type="entry name" value="Nucleotidylyl transferase"/>
    <property type="match status" value="1"/>
</dbReference>
<dbReference type="CDD" id="cd00671">
    <property type="entry name" value="ArgRS_core"/>
    <property type="match status" value="1"/>
</dbReference>
<evidence type="ECO:0000256" key="6">
    <source>
        <dbReference type="ARBA" id="ARBA00022840"/>
    </source>
</evidence>
<keyword evidence="7 10" id="KW-0648">Protein biosynthesis</keyword>
<protein>
    <recommendedName>
        <fullName evidence="10">Arginine--tRNA ligase</fullName>
        <ecNumber evidence="10">6.1.1.19</ecNumber>
    </recommendedName>
    <alternativeName>
        <fullName evidence="10">Arginyl-tRNA synthetase</fullName>
        <shortName evidence="10">ArgRS</shortName>
    </alternativeName>
</protein>
<keyword evidence="3 10" id="KW-0963">Cytoplasm</keyword>
<dbReference type="Gene3D" id="3.40.50.620">
    <property type="entry name" value="HUPs"/>
    <property type="match status" value="1"/>
</dbReference>
<dbReference type="Proteomes" id="UP000177629">
    <property type="component" value="Unassembled WGS sequence"/>
</dbReference>
<evidence type="ECO:0000313" key="15">
    <source>
        <dbReference type="Proteomes" id="UP000177629"/>
    </source>
</evidence>
<feature type="domain" description="DALR anticodon binding" evidence="12">
    <location>
        <begin position="445"/>
        <end position="561"/>
    </location>
</feature>
<comment type="subunit">
    <text evidence="10">Monomer.</text>
</comment>
<accession>A0A1G2PKI5</accession>
<organism evidence="14 15">
    <name type="scientific">Candidatus Terrybacteria bacterium RIFCSPHIGHO2_01_FULL_48_17</name>
    <dbReference type="NCBI Taxonomy" id="1802362"/>
    <lineage>
        <taxon>Bacteria</taxon>
        <taxon>Candidatus Terryibacteriota</taxon>
    </lineage>
</organism>
<evidence type="ECO:0000256" key="9">
    <source>
        <dbReference type="ARBA" id="ARBA00049339"/>
    </source>
</evidence>
<evidence type="ECO:0000256" key="4">
    <source>
        <dbReference type="ARBA" id="ARBA00022598"/>
    </source>
</evidence>
<dbReference type="SUPFAM" id="SSF47323">
    <property type="entry name" value="Anticodon-binding domain of a subclass of class I aminoacyl-tRNA synthetases"/>
    <property type="match status" value="1"/>
</dbReference>
<evidence type="ECO:0000259" key="13">
    <source>
        <dbReference type="SMART" id="SM01016"/>
    </source>
</evidence>
<name>A0A1G2PKI5_9BACT</name>
<dbReference type="InterPro" id="IPR008909">
    <property type="entry name" value="DALR_anticod-bd"/>
</dbReference>
<dbReference type="EMBL" id="MHSS01000002">
    <property type="protein sequence ID" value="OHA48865.1"/>
    <property type="molecule type" value="Genomic_DNA"/>
</dbReference>
<keyword evidence="6 10" id="KW-0067">ATP-binding</keyword>
<dbReference type="Pfam" id="PF03485">
    <property type="entry name" value="Arg_tRNA_synt_N"/>
    <property type="match status" value="1"/>
</dbReference>
<dbReference type="InterPro" id="IPR036695">
    <property type="entry name" value="Arg-tRNA-synth_N_sf"/>
</dbReference>
<dbReference type="InterPro" id="IPR009080">
    <property type="entry name" value="tRNAsynth_Ia_anticodon-bd"/>
</dbReference>
<dbReference type="Pfam" id="PF00750">
    <property type="entry name" value="tRNA-synt_1d"/>
    <property type="match status" value="1"/>
</dbReference>
<keyword evidence="8 10" id="KW-0030">Aminoacyl-tRNA synthetase</keyword>
<dbReference type="PANTHER" id="PTHR11956:SF5">
    <property type="entry name" value="ARGININE--TRNA LIGASE, CYTOPLASMIC"/>
    <property type="match status" value="1"/>
</dbReference>
<comment type="catalytic activity">
    <reaction evidence="9 10">
        <text>tRNA(Arg) + L-arginine + ATP = L-arginyl-tRNA(Arg) + AMP + diphosphate</text>
        <dbReference type="Rhea" id="RHEA:20301"/>
        <dbReference type="Rhea" id="RHEA-COMP:9658"/>
        <dbReference type="Rhea" id="RHEA-COMP:9673"/>
        <dbReference type="ChEBI" id="CHEBI:30616"/>
        <dbReference type="ChEBI" id="CHEBI:32682"/>
        <dbReference type="ChEBI" id="CHEBI:33019"/>
        <dbReference type="ChEBI" id="CHEBI:78442"/>
        <dbReference type="ChEBI" id="CHEBI:78513"/>
        <dbReference type="ChEBI" id="CHEBI:456215"/>
        <dbReference type="EC" id="6.1.1.19"/>
    </reaction>
</comment>
<comment type="caution">
    <text evidence="14">The sequence shown here is derived from an EMBL/GenBank/DDBJ whole genome shotgun (WGS) entry which is preliminary data.</text>
</comment>
<proteinExistence type="inferred from homology"/>
<dbReference type="PANTHER" id="PTHR11956">
    <property type="entry name" value="ARGINYL-TRNA SYNTHETASE"/>
    <property type="match status" value="1"/>
</dbReference>
<dbReference type="GO" id="GO:0006420">
    <property type="term" value="P:arginyl-tRNA aminoacylation"/>
    <property type="evidence" value="ECO:0007669"/>
    <property type="project" value="UniProtKB-UniRule"/>
</dbReference>
<dbReference type="SMART" id="SM01016">
    <property type="entry name" value="Arg_tRNA_synt_N"/>
    <property type="match status" value="1"/>
</dbReference>
<feature type="short sequence motif" description="'HIGH' region" evidence="10">
    <location>
        <begin position="137"/>
        <end position="147"/>
    </location>
</feature>
<evidence type="ECO:0000313" key="14">
    <source>
        <dbReference type="EMBL" id="OHA48865.1"/>
    </source>
</evidence>
<dbReference type="Pfam" id="PF05746">
    <property type="entry name" value="DALR_1"/>
    <property type="match status" value="1"/>
</dbReference>
<reference evidence="14 15" key="1">
    <citation type="journal article" date="2016" name="Nat. Commun.">
        <title>Thousands of microbial genomes shed light on interconnected biogeochemical processes in an aquifer system.</title>
        <authorList>
            <person name="Anantharaman K."/>
            <person name="Brown C.T."/>
            <person name="Hug L.A."/>
            <person name="Sharon I."/>
            <person name="Castelle C.J."/>
            <person name="Probst A.J."/>
            <person name="Thomas B.C."/>
            <person name="Singh A."/>
            <person name="Wilkins M.J."/>
            <person name="Karaoz U."/>
            <person name="Brodie E.L."/>
            <person name="Williams K.H."/>
            <person name="Hubbard S.S."/>
            <person name="Banfield J.F."/>
        </authorList>
    </citation>
    <scope>NUCLEOTIDE SEQUENCE [LARGE SCALE GENOMIC DNA]</scope>
</reference>
<evidence type="ECO:0000256" key="5">
    <source>
        <dbReference type="ARBA" id="ARBA00022741"/>
    </source>
</evidence>